<organism evidence="25 26">
    <name type="scientific">Minwuia thermotolerans</name>
    <dbReference type="NCBI Taxonomy" id="2056226"/>
    <lineage>
        <taxon>Bacteria</taxon>
        <taxon>Pseudomonadati</taxon>
        <taxon>Pseudomonadota</taxon>
        <taxon>Alphaproteobacteria</taxon>
        <taxon>Minwuiales</taxon>
        <taxon>Minwuiaceae</taxon>
        <taxon>Minwuia</taxon>
    </lineage>
</organism>
<keyword evidence="11 22" id="KW-0547">Nucleotide-binding</keyword>
<evidence type="ECO:0000313" key="25">
    <source>
        <dbReference type="EMBL" id="PJK30939.1"/>
    </source>
</evidence>
<dbReference type="UniPathway" id="UPA00077">
    <property type="reaction ID" value="UER00157"/>
</dbReference>
<dbReference type="GO" id="GO:0008841">
    <property type="term" value="F:dihydrofolate synthase activity"/>
    <property type="evidence" value="ECO:0007669"/>
    <property type="project" value="UniProtKB-EC"/>
</dbReference>
<protein>
    <recommendedName>
        <fullName evidence="8">Dihydrofolate synthase/folylpolyglutamate synthase</fullName>
        <ecNumber evidence="6">6.3.2.12</ecNumber>
        <ecNumber evidence="7">6.3.2.17</ecNumber>
    </recommendedName>
    <alternativeName>
        <fullName evidence="17">Folylpoly-gamma-glutamate synthetase-dihydrofolate synthetase</fullName>
    </alternativeName>
    <alternativeName>
        <fullName evidence="15">Folylpolyglutamate synthetase</fullName>
    </alternativeName>
    <alternativeName>
        <fullName evidence="16">Tetrahydrofolylpolyglutamate synthase</fullName>
    </alternativeName>
</protein>
<comment type="similarity">
    <text evidence="5 22">Belongs to the folylpolyglutamate synthase family.</text>
</comment>
<evidence type="ECO:0000256" key="14">
    <source>
        <dbReference type="ARBA" id="ARBA00022909"/>
    </source>
</evidence>
<dbReference type="Pfam" id="PF02875">
    <property type="entry name" value="Mur_ligase_C"/>
    <property type="match status" value="1"/>
</dbReference>
<dbReference type="InterPro" id="IPR004101">
    <property type="entry name" value="Mur_ligase_C"/>
</dbReference>
<comment type="caution">
    <text evidence="25">The sequence shown here is derived from an EMBL/GenBank/DDBJ whole genome shotgun (WGS) entry which is preliminary data.</text>
</comment>
<evidence type="ECO:0000256" key="4">
    <source>
        <dbReference type="ARBA" id="ARBA00005150"/>
    </source>
</evidence>
<dbReference type="EC" id="6.3.2.17" evidence="7"/>
<dbReference type="PIRSF" id="PIRSF001563">
    <property type="entry name" value="Folylpolyglu_synth"/>
    <property type="match status" value="1"/>
</dbReference>
<dbReference type="NCBIfam" id="TIGR01499">
    <property type="entry name" value="folC"/>
    <property type="match status" value="1"/>
</dbReference>
<keyword evidence="9 22" id="KW-0436">Ligase</keyword>
<comment type="catalytic activity">
    <reaction evidence="21">
        <text>7,8-dihydropteroate + L-glutamate + ATP = 7,8-dihydrofolate + ADP + phosphate + H(+)</text>
        <dbReference type="Rhea" id="RHEA:23584"/>
        <dbReference type="ChEBI" id="CHEBI:15378"/>
        <dbReference type="ChEBI" id="CHEBI:17839"/>
        <dbReference type="ChEBI" id="CHEBI:29985"/>
        <dbReference type="ChEBI" id="CHEBI:30616"/>
        <dbReference type="ChEBI" id="CHEBI:43474"/>
        <dbReference type="ChEBI" id="CHEBI:57451"/>
        <dbReference type="ChEBI" id="CHEBI:456216"/>
        <dbReference type="EC" id="6.3.2.12"/>
    </reaction>
</comment>
<dbReference type="PANTHER" id="PTHR11136">
    <property type="entry name" value="FOLYLPOLYGLUTAMATE SYNTHASE-RELATED"/>
    <property type="match status" value="1"/>
</dbReference>
<dbReference type="PANTHER" id="PTHR11136:SF0">
    <property type="entry name" value="DIHYDROFOLATE SYNTHETASE-RELATED"/>
    <property type="match status" value="1"/>
</dbReference>
<comment type="catalytic activity">
    <reaction evidence="20">
        <text>(6R)-5,10-methylenetetrahydrofolyl-(gamma-L-Glu)(n) + L-glutamate + ATP = (6R)-5,10-methylenetetrahydrofolyl-(gamma-L-Glu)(n+1) + ADP + phosphate + H(+)</text>
        <dbReference type="Rhea" id="RHEA:51912"/>
        <dbReference type="Rhea" id="RHEA-COMP:13257"/>
        <dbReference type="Rhea" id="RHEA-COMP:13258"/>
        <dbReference type="ChEBI" id="CHEBI:15378"/>
        <dbReference type="ChEBI" id="CHEBI:29985"/>
        <dbReference type="ChEBI" id="CHEBI:30616"/>
        <dbReference type="ChEBI" id="CHEBI:43474"/>
        <dbReference type="ChEBI" id="CHEBI:136572"/>
        <dbReference type="ChEBI" id="CHEBI:456216"/>
        <dbReference type="EC" id="6.3.2.17"/>
    </reaction>
</comment>
<evidence type="ECO:0000256" key="16">
    <source>
        <dbReference type="ARBA" id="ARBA00030592"/>
    </source>
</evidence>
<evidence type="ECO:0000256" key="6">
    <source>
        <dbReference type="ARBA" id="ARBA00013023"/>
    </source>
</evidence>
<accession>A0A2M9G5D8</accession>
<dbReference type="RefSeq" id="WP_109792592.1">
    <property type="nucleotide sequence ID" value="NZ_PHIG01000011.1"/>
</dbReference>
<keyword evidence="12 22" id="KW-0067">ATP-binding</keyword>
<evidence type="ECO:0000256" key="10">
    <source>
        <dbReference type="ARBA" id="ARBA00022723"/>
    </source>
</evidence>
<comment type="catalytic activity">
    <reaction evidence="19">
        <text>10-formyltetrahydrofolyl-(gamma-L-Glu)(n) + L-glutamate + ATP = 10-formyltetrahydrofolyl-(gamma-L-Glu)(n+1) + ADP + phosphate + H(+)</text>
        <dbReference type="Rhea" id="RHEA:51904"/>
        <dbReference type="Rhea" id="RHEA-COMP:13088"/>
        <dbReference type="Rhea" id="RHEA-COMP:14300"/>
        <dbReference type="ChEBI" id="CHEBI:15378"/>
        <dbReference type="ChEBI" id="CHEBI:29985"/>
        <dbReference type="ChEBI" id="CHEBI:30616"/>
        <dbReference type="ChEBI" id="CHEBI:43474"/>
        <dbReference type="ChEBI" id="CHEBI:134413"/>
        <dbReference type="ChEBI" id="CHEBI:456216"/>
        <dbReference type="EC" id="6.3.2.17"/>
    </reaction>
</comment>
<dbReference type="EC" id="6.3.2.12" evidence="6"/>
<name>A0A2M9G5D8_9PROT</name>
<dbReference type="SUPFAM" id="SSF53244">
    <property type="entry name" value="MurD-like peptide ligases, peptide-binding domain"/>
    <property type="match status" value="1"/>
</dbReference>
<evidence type="ECO:0000256" key="9">
    <source>
        <dbReference type="ARBA" id="ARBA00022598"/>
    </source>
</evidence>
<dbReference type="GO" id="GO:0046872">
    <property type="term" value="F:metal ion binding"/>
    <property type="evidence" value="ECO:0007669"/>
    <property type="project" value="UniProtKB-KW"/>
</dbReference>
<dbReference type="Gene3D" id="3.90.190.20">
    <property type="entry name" value="Mur ligase, C-terminal domain"/>
    <property type="match status" value="1"/>
</dbReference>
<comment type="cofactor">
    <cofactor evidence="1">
        <name>Mg(2+)</name>
        <dbReference type="ChEBI" id="CHEBI:18420"/>
    </cofactor>
</comment>
<comment type="pathway">
    <text evidence="4">Cofactor biosynthesis; tetrahydrofolylpolyglutamate biosynthesis.</text>
</comment>
<keyword evidence="14" id="KW-0289">Folate biosynthesis</keyword>
<proteinExistence type="inferred from homology"/>
<evidence type="ECO:0000256" key="17">
    <source>
        <dbReference type="ARBA" id="ARBA00032510"/>
    </source>
</evidence>
<sequence length="424" mass="44671">MSAPLSDAILARIDSQSVRKMELDLERLPALLERLGDPLDRLPPVIHVAGTNGKGSVVAFLRAMLRHAGLDVQCFTSPHLHRVTEEVTLSGGEIRDAEFARHLLRVEDANDGGVLSSFEALTAAAFLAFAEDTADVLLLETAMGGRLDATNVVRQPALTVITPIALDHMAYLGDTIAEIAAEKAGILKPGAACVAGPEHPDAVAVIEQRARALQVPLRLAGRDFTVDPESGLYSGQSEIALPVPGLAGAHQWRNAALAVAALESFRPGLLPEAAAGLAKAQWPARMQRLDIQGREIWVDGGHNPHAAAAMAGALQVLPPKPLCLIVGMLDSRPVTPFLAAFQHLRPLVIGVAAGRQPVYTAGRPHPPEEIAFAAGRLGLEARVAGSLAEAVGIARRERGAPRTLVTGSLYLAAEMLAEAEPPIA</sequence>
<evidence type="ECO:0000256" key="13">
    <source>
        <dbReference type="ARBA" id="ARBA00022842"/>
    </source>
</evidence>
<gene>
    <name evidence="25" type="ORF">CVT23_03490</name>
</gene>
<dbReference type="GO" id="GO:0004326">
    <property type="term" value="F:tetrahydrofolylpolyglutamate synthase activity"/>
    <property type="evidence" value="ECO:0007669"/>
    <property type="project" value="UniProtKB-EC"/>
</dbReference>
<feature type="domain" description="Mur ligase C-terminal" evidence="23">
    <location>
        <begin position="285"/>
        <end position="396"/>
    </location>
</feature>
<evidence type="ECO:0000256" key="11">
    <source>
        <dbReference type="ARBA" id="ARBA00022741"/>
    </source>
</evidence>
<dbReference type="AlphaFoldDB" id="A0A2M9G5D8"/>
<evidence type="ECO:0000259" key="23">
    <source>
        <dbReference type="Pfam" id="PF02875"/>
    </source>
</evidence>
<evidence type="ECO:0000256" key="20">
    <source>
        <dbReference type="ARBA" id="ARBA00049035"/>
    </source>
</evidence>
<dbReference type="InterPro" id="IPR001645">
    <property type="entry name" value="Folylpolyglutamate_synth"/>
</dbReference>
<keyword evidence="26" id="KW-1185">Reference proteome</keyword>
<dbReference type="Pfam" id="PF08245">
    <property type="entry name" value="Mur_ligase_M"/>
    <property type="match status" value="1"/>
</dbReference>
<evidence type="ECO:0000256" key="15">
    <source>
        <dbReference type="ARBA" id="ARBA00030048"/>
    </source>
</evidence>
<evidence type="ECO:0000256" key="21">
    <source>
        <dbReference type="ARBA" id="ARBA00049161"/>
    </source>
</evidence>
<dbReference type="InterPro" id="IPR036565">
    <property type="entry name" value="Mur-like_cat_sf"/>
</dbReference>
<dbReference type="GO" id="GO:0005737">
    <property type="term" value="C:cytoplasm"/>
    <property type="evidence" value="ECO:0007669"/>
    <property type="project" value="TreeGrafter"/>
</dbReference>
<dbReference type="GO" id="GO:0005524">
    <property type="term" value="F:ATP binding"/>
    <property type="evidence" value="ECO:0007669"/>
    <property type="project" value="UniProtKB-KW"/>
</dbReference>
<feature type="domain" description="Mur ligase central" evidence="24">
    <location>
        <begin position="48"/>
        <end position="188"/>
    </location>
</feature>
<dbReference type="FunFam" id="3.40.1190.10:FF:000011">
    <property type="entry name" value="Folylpolyglutamate synthase/dihydrofolate synthase"/>
    <property type="match status" value="1"/>
</dbReference>
<evidence type="ECO:0000313" key="26">
    <source>
        <dbReference type="Proteomes" id="UP000229498"/>
    </source>
</evidence>
<dbReference type="Gene3D" id="3.40.1190.10">
    <property type="entry name" value="Mur-like, catalytic domain"/>
    <property type="match status" value="1"/>
</dbReference>
<evidence type="ECO:0000256" key="18">
    <source>
        <dbReference type="ARBA" id="ARBA00047493"/>
    </source>
</evidence>
<evidence type="ECO:0000256" key="1">
    <source>
        <dbReference type="ARBA" id="ARBA00001946"/>
    </source>
</evidence>
<dbReference type="GO" id="GO:0046654">
    <property type="term" value="P:tetrahydrofolate biosynthetic process"/>
    <property type="evidence" value="ECO:0007669"/>
    <property type="project" value="UniProtKB-UniPathway"/>
</dbReference>
<dbReference type="OrthoDB" id="9809356at2"/>
<evidence type="ECO:0000256" key="7">
    <source>
        <dbReference type="ARBA" id="ARBA00013025"/>
    </source>
</evidence>
<comment type="catalytic activity">
    <reaction evidence="18">
        <text>(6S)-5,6,7,8-tetrahydrofolyl-(gamma-L-Glu)(n) + L-glutamate + ATP = (6S)-5,6,7,8-tetrahydrofolyl-(gamma-L-Glu)(n+1) + ADP + phosphate + H(+)</text>
        <dbReference type="Rhea" id="RHEA:10580"/>
        <dbReference type="Rhea" id="RHEA-COMP:14738"/>
        <dbReference type="Rhea" id="RHEA-COMP:14740"/>
        <dbReference type="ChEBI" id="CHEBI:15378"/>
        <dbReference type="ChEBI" id="CHEBI:29985"/>
        <dbReference type="ChEBI" id="CHEBI:30616"/>
        <dbReference type="ChEBI" id="CHEBI:43474"/>
        <dbReference type="ChEBI" id="CHEBI:141005"/>
        <dbReference type="ChEBI" id="CHEBI:456216"/>
        <dbReference type="EC" id="6.3.2.17"/>
    </reaction>
</comment>
<reference evidence="25 26" key="1">
    <citation type="submission" date="2017-11" db="EMBL/GenBank/DDBJ databases">
        <title>Draft genome sequence of Rhizobiales bacterium SY3-13.</title>
        <authorList>
            <person name="Sun C."/>
        </authorList>
    </citation>
    <scope>NUCLEOTIDE SEQUENCE [LARGE SCALE GENOMIC DNA]</scope>
    <source>
        <strain evidence="25 26">SY3-13</strain>
    </source>
</reference>
<evidence type="ECO:0000256" key="2">
    <source>
        <dbReference type="ARBA" id="ARBA00002714"/>
    </source>
</evidence>
<evidence type="ECO:0000259" key="24">
    <source>
        <dbReference type="Pfam" id="PF08245"/>
    </source>
</evidence>
<comment type="function">
    <text evidence="2">Functions in two distinct reactions of the de novo folate biosynthetic pathway. Catalyzes the addition of a glutamate residue to dihydropteroate (7,8-dihydropteroate or H2Pte) to form dihydrofolate (7,8-dihydrofolate monoglutamate or H2Pte-Glu). Also catalyzes successive additions of L-glutamate to tetrahydrofolate or 10-formyltetrahydrofolate or 5,10-methylenetetrahydrofolate, leading to folylpolyglutamate derivatives.</text>
</comment>
<dbReference type="EMBL" id="PHIG01000011">
    <property type="protein sequence ID" value="PJK30939.1"/>
    <property type="molecule type" value="Genomic_DNA"/>
</dbReference>
<dbReference type="InterPro" id="IPR036615">
    <property type="entry name" value="Mur_ligase_C_dom_sf"/>
</dbReference>
<keyword evidence="10" id="KW-0479">Metal-binding</keyword>
<dbReference type="Proteomes" id="UP000229498">
    <property type="component" value="Unassembled WGS sequence"/>
</dbReference>
<dbReference type="InterPro" id="IPR013221">
    <property type="entry name" value="Mur_ligase_cen"/>
</dbReference>
<dbReference type="GO" id="GO:0046656">
    <property type="term" value="P:folic acid biosynthetic process"/>
    <property type="evidence" value="ECO:0007669"/>
    <property type="project" value="UniProtKB-KW"/>
</dbReference>
<evidence type="ECO:0000256" key="5">
    <source>
        <dbReference type="ARBA" id="ARBA00008276"/>
    </source>
</evidence>
<evidence type="ECO:0000256" key="19">
    <source>
        <dbReference type="ARBA" id="ARBA00047808"/>
    </source>
</evidence>
<dbReference type="SUPFAM" id="SSF53623">
    <property type="entry name" value="MurD-like peptide ligases, catalytic domain"/>
    <property type="match status" value="1"/>
</dbReference>
<keyword evidence="13" id="KW-0460">Magnesium</keyword>
<evidence type="ECO:0000256" key="22">
    <source>
        <dbReference type="PIRNR" id="PIRNR001563"/>
    </source>
</evidence>
<comment type="pathway">
    <text evidence="3">Cofactor biosynthesis; tetrahydrofolate biosynthesis; 7,8-dihydrofolate from 2-amino-4-hydroxy-6-hydroxymethyl-7,8-dihydropteridine diphosphate and 4-aminobenzoate: step 2/2.</text>
</comment>
<evidence type="ECO:0000256" key="12">
    <source>
        <dbReference type="ARBA" id="ARBA00022840"/>
    </source>
</evidence>
<evidence type="ECO:0000256" key="3">
    <source>
        <dbReference type="ARBA" id="ARBA00004799"/>
    </source>
</evidence>
<evidence type="ECO:0000256" key="8">
    <source>
        <dbReference type="ARBA" id="ARBA00019357"/>
    </source>
</evidence>